<dbReference type="InterPro" id="IPR036390">
    <property type="entry name" value="WH_DNA-bd_sf"/>
</dbReference>
<evidence type="ECO:0000256" key="7">
    <source>
        <dbReference type="ARBA" id="ARBA00022829"/>
    </source>
</evidence>
<accession>A0A943I2B9</accession>
<dbReference type="CDD" id="cd01127">
    <property type="entry name" value="TrwB_TraG_TraD_VirD4"/>
    <property type="match status" value="1"/>
</dbReference>
<evidence type="ECO:0000256" key="14">
    <source>
        <dbReference type="ARBA" id="ARBA00025923"/>
    </source>
</evidence>
<dbReference type="Proteomes" id="UP000754226">
    <property type="component" value="Unassembled WGS sequence"/>
</dbReference>
<dbReference type="SMART" id="SM00843">
    <property type="entry name" value="Ftsk_gamma"/>
    <property type="match status" value="1"/>
</dbReference>
<evidence type="ECO:0000256" key="9">
    <source>
        <dbReference type="ARBA" id="ARBA00022989"/>
    </source>
</evidence>
<dbReference type="SUPFAM" id="SSF52540">
    <property type="entry name" value="P-loop containing nucleoside triphosphate hydrolases"/>
    <property type="match status" value="1"/>
</dbReference>
<evidence type="ECO:0000256" key="17">
    <source>
        <dbReference type="SAM" id="Phobius"/>
    </source>
</evidence>
<evidence type="ECO:0000256" key="16">
    <source>
        <dbReference type="SAM" id="MobiDB-lite"/>
    </source>
</evidence>
<dbReference type="SUPFAM" id="SSF46785">
    <property type="entry name" value="Winged helix' DNA-binding domain"/>
    <property type="match status" value="1"/>
</dbReference>
<feature type="binding site" evidence="15">
    <location>
        <begin position="468"/>
        <end position="475"/>
    </location>
    <ligand>
        <name>ATP</name>
        <dbReference type="ChEBI" id="CHEBI:30616"/>
    </ligand>
</feature>
<comment type="function">
    <text evidence="13">Essential cell division protein that coordinates cell division and chromosome segregation. The N-terminus is involved in assembly of the cell-division machinery. The C-terminus functions as a DNA motor that moves dsDNA in an ATP-dependent manner towards the dif recombination site, which is located within the replication terminus region. Required for activation of the Xer recombinase, allowing activation of chromosome unlinking by recombination.</text>
</comment>
<dbReference type="InterPro" id="IPR018541">
    <property type="entry name" value="Ftsk_gamma"/>
</dbReference>
<evidence type="ECO:0000256" key="5">
    <source>
        <dbReference type="ARBA" id="ARBA00022692"/>
    </source>
</evidence>
<dbReference type="Gene3D" id="1.10.10.10">
    <property type="entry name" value="Winged helix-like DNA-binding domain superfamily/Winged helix DNA-binding domain"/>
    <property type="match status" value="1"/>
</dbReference>
<dbReference type="Gene3D" id="3.40.50.300">
    <property type="entry name" value="P-loop containing nucleotide triphosphate hydrolases"/>
    <property type="match status" value="1"/>
</dbReference>
<dbReference type="GO" id="GO:0051301">
    <property type="term" value="P:cell division"/>
    <property type="evidence" value="ECO:0007669"/>
    <property type="project" value="UniProtKB-KW"/>
</dbReference>
<keyword evidence="4" id="KW-0132">Cell division</keyword>
<dbReference type="PANTHER" id="PTHR22683:SF41">
    <property type="entry name" value="DNA TRANSLOCASE FTSK"/>
    <property type="match status" value="1"/>
</dbReference>
<dbReference type="SMART" id="SM00382">
    <property type="entry name" value="AAA"/>
    <property type="match status" value="1"/>
</dbReference>
<evidence type="ECO:0000256" key="15">
    <source>
        <dbReference type="PROSITE-ProRule" id="PRU00289"/>
    </source>
</evidence>
<keyword evidence="5 17" id="KW-0812">Transmembrane</keyword>
<comment type="caution">
    <text evidence="19">The sequence shown here is derived from an EMBL/GenBank/DDBJ whole genome shotgun (WGS) entry which is preliminary data.</text>
</comment>
<keyword evidence="10" id="KW-0238">DNA-binding</keyword>
<dbReference type="GO" id="GO:0005524">
    <property type="term" value="F:ATP binding"/>
    <property type="evidence" value="ECO:0007669"/>
    <property type="project" value="UniProtKB-UniRule"/>
</dbReference>
<keyword evidence="7" id="KW-0159">Chromosome partition</keyword>
<feature type="transmembrane region" description="Helical" evidence="17">
    <location>
        <begin position="57"/>
        <end position="82"/>
    </location>
</feature>
<feature type="region of interest" description="Disordered" evidence="16">
    <location>
        <begin position="273"/>
        <end position="299"/>
    </location>
</feature>
<evidence type="ECO:0000256" key="3">
    <source>
        <dbReference type="ARBA" id="ARBA00022475"/>
    </source>
</evidence>
<dbReference type="GO" id="GO:0003677">
    <property type="term" value="F:DNA binding"/>
    <property type="evidence" value="ECO:0007669"/>
    <property type="project" value="UniProtKB-KW"/>
</dbReference>
<dbReference type="GO" id="GO:0005886">
    <property type="term" value="C:plasma membrane"/>
    <property type="evidence" value="ECO:0007669"/>
    <property type="project" value="UniProtKB-SubCell"/>
</dbReference>
<evidence type="ECO:0000256" key="4">
    <source>
        <dbReference type="ARBA" id="ARBA00022618"/>
    </source>
</evidence>
<evidence type="ECO:0000256" key="2">
    <source>
        <dbReference type="ARBA" id="ARBA00006474"/>
    </source>
</evidence>
<evidence type="ECO:0000313" key="20">
    <source>
        <dbReference type="Proteomes" id="UP000754226"/>
    </source>
</evidence>
<keyword evidence="9 17" id="KW-1133">Transmembrane helix</keyword>
<dbReference type="InterPro" id="IPR041027">
    <property type="entry name" value="FtsK_alpha"/>
</dbReference>
<feature type="transmembrane region" description="Helical" evidence="17">
    <location>
        <begin position="146"/>
        <end position="163"/>
    </location>
</feature>
<evidence type="ECO:0000256" key="1">
    <source>
        <dbReference type="ARBA" id="ARBA00004651"/>
    </source>
</evidence>
<dbReference type="Pfam" id="PF09397">
    <property type="entry name" value="FtsK_gamma"/>
    <property type="match status" value="1"/>
</dbReference>
<dbReference type="InterPro" id="IPR027417">
    <property type="entry name" value="P-loop_NTPase"/>
</dbReference>
<name>A0A943I2B9_9FIRM</name>
<comment type="similarity">
    <text evidence="2">Belongs to the FtsK/SpoIIIE/SftA family.</text>
</comment>
<dbReference type="InterPro" id="IPR002543">
    <property type="entry name" value="FtsK_dom"/>
</dbReference>
<evidence type="ECO:0000256" key="10">
    <source>
        <dbReference type="ARBA" id="ARBA00023125"/>
    </source>
</evidence>
<reference evidence="19" key="1">
    <citation type="submission" date="2021-02" db="EMBL/GenBank/DDBJ databases">
        <title>Infant gut strain persistence is associated with maternal origin, phylogeny, and functional potential including surface adhesion and iron acquisition.</title>
        <authorList>
            <person name="Lou Y.C."/>
        </authorList>
    </citation>
    <scope>NUCLEOTIDE SEQUENCE</scope>
    <source>
        <strain evidence="19">L3_106_000M1_dasL3_106_000M1_concoct_15</strain>
    </source>
</reference>
<evidence type="ECO:0000259" key="18">
    <source>
        <dbReference type="PROSITE" id="PS50901"/>
    </source>
</evidence>
<dbReference type="InterPro" id="IPR003593">
    <property type="entry name" value="AAA+_ATPase"/>
</dbReference>
<keyword evidence="3" id="KW-1003">Cell membrane</keyword>
<evidence type="ECO:0000256" key="12">
    <source>
        <dbReference type="ARBA" id="ARBA00023306"/>
    </source>
</evidence>
<keyword evidence="6 15" id="KW-0547">Nucleotide-binding</keyword>
<dbReference type="EMBL" id="JAGZCZ010000005">
    <property type="protein sequence ID" value="MBS5519709.1"/>
    <property type="molecule type" value="Genomic_DNA"/>
</dbReference>
<keyword evidence="8 15" id="KW-0067">ATP-binding</keyword>
<protein>
    <submittedName>
        <fullName evidence="19">DNA translocase FtsK</fullName>
    </submittedName>
</protein>
<dbReference type="PANTHER" id="PTHR22683">
    <property type="entry name" value="SPORULATION PROTEIN RELATED"/>
    <property type="match status" value="1"/>
</dbReference>
<feature type="transmembrane region" description="Helical" evidence="17">
    <location>
        <begin position="94"/>
        <end position="113"/>
    </location>
</feature>
<feature type="transmembrane region" description="Helical" evidence="17">
    <location>
        <begin position="119"/>
        <end position="139"/>
    </location>
</feature>
<keyword evidence="12" id="KW-0131">Cell cycle</keyword>
<keyword evidence="11 17" id="KW-0472">Membrane</keyword>
<dbReference type="Pfam" id="PF13491">
    <property type="entry name" value="FtsK_4TM"/>
    <property type="match status" value="1"/>
</dbReference>
<sequence>MKKKTQPKNTKKRTKARENGFSYKLEALGILYAALGLFMAVSLWYPEVGFLGDYAHYFLTMGLGKGALFLPVYMVILGLCYVVNHKRPQLSKRFFSILLFLVSLLSLWHASVIPEGAEILPESLPIGGGLLGGAIVFVFTKFAGRIGTFILLVALTLISLVLTNRFSLSRPLKAAGEEMKNGAMTAAQKWNDYQDARKKRKREIYDQERQEEASMDQEGPTEEPKHRTISEIITGALSSTKPLVKFDKDEIEGTQSGQPQAAKKEAEFVSYEPVIPPNIPDEPAGLAEDKTQSPVPKAEADGTLQASAESTDVPSYEFPPLTLLNPPRPVNRNHSRQEMETQGHIIEKTLSDFGVKAALVNVTKGPSVTRYELEPAPGVKVNKIQNLAEDIALKLAVTSVRIEPIPGKAAIGIEVPSRYSEAVTFRSIVDCDEIRNAKGKLCVGLGKDISGRVIVADLSKMPHLLIAGSTGSGKSVCINTIIASLLYRAKPNEVKLILVDPKVVELTNYNGIPHLLTPVVTGPKQAASALHWAVVEMERRYSLFAKTQVRKIDDYNALVPSDEALPFIVVIIDELSDLMMVAAVDVEDAILRLAQKARAAGIHLILATQRPSVDVLTGTIKANIPSRIAFAVSSNTDSRTILDMSGAENLLGRGDMLYFPTGANKPTRVQGAFITDEELGRIVDFIKSESIPTAYEKEVTTQALSEDKKKHAGGEGEDEAEDDLFEDALRLVVSTHQASSSMLQRKFRIGYTRAARLVDMMEEKGIVGPSEGSKPRSLIMSETAIAERFFTKNPKKEADFS</sequence>
<dbReference type="PROSITE" id="PS50901">
    <property type="entry name" value="FTSK"/>
    <property type="match status" value="1"/>
</dbReference>
<dbReference type="Pfam" id="PF01580">
    <property type="entry name" value="FtsK_SpoIIIE"/>
    <property type="match status" value="1"/>
</dbReference>
<proteinExistence type="inferred from homology"/>
<dbReference type="Pfam" id="PF17854">
    <property type="entry name" value="FtsK_alpha"/>
    <property type="match status" value="1"/>
</dbReference>
<dbReference type="InterPro" id="IPR025199">
    <property type="entry name" value="FtsK_4TM"/>
</dbReference>
<evidence type="ECO:0000313" key="19">
    <source>
        <dbReference type="EMBL" id="MBS5519709.1"/>
    </source>
</evidence>
<evidence type="ECO:0000256" key="8">
    <source>
        <dbReference type="ARBA" id="ARBA00022840"/>
    </source>
</evidence>
<feature type="transmembrane region" description="Helical" evidence="17">
    <location>
        <begin position="21"/>
        <end position="45"/>
    </location>
</feature>
<comment type="subunit">
    <text evidence="14">Homohexamer. Forms a ring that surrounds DNA.</text>
</comment>
<feature type="region of interest" description="Disordered" evidence="16">
    <location>
        <begin position="309"/>
        <end position="328"/>
    </location>
</feature>
<comment type="subcellular location">
    <subcellularLocation>
        <location evidence="1">Cell membrane</location>
        <topology evidence="1">Multi-pass membrane protein</topology>
    </subcellularLocation>
</comment>
<organism evidence="19 20">
    <name type="scientific">Acidaminococcus intestini</name>
    <dbReference type="NCBI Taxonomy" id="187327"/>
    <lineage>
        <taxon>Bacteria</taxon>
        <taxon>Bacillati</taxon>
        <taxon>Bacillota</taxon>
        <taxon>Negativicutes</taxon>
        <taxon>Acidaminococcales</taxon>
        <taxon>Acidaminococcaceae</taxon>
        <taxon>Acidaminococcus</taxon>
    </lineage>
</organism>
<dbReference type="AlphaFoldDB" id="A0A943I2B9"/>
<gene>
    <name evidence="19" type="ORF">KHX13_05175</name>
</gene>
<dbReference type="Gene3D" id="3.30.980.40">
    <property type="match status" value="1"/>
</dbReference>
<evidence type="ECO:0000256" key="11">
    <source>
        <dbReference type="ARBA" id="ARBA00023136"/>
    </source>
</evidence>
<evidence type="ECO:0000256" key="6">
    <source>
        <dbReference type="ARBA" id="ARBA00022741"/>
    </source>
</evidence>
<evidence type="ECO:0000256" key="13">
    <source>
        <dbReference type="ARBA" id="ARBA00024986"/>
    </source>
</evidence>
<dbReference type="InterPro" id="IPR036388">
    <property type="entry name" value="WH-like_DNA-bd_sf"/>
</dbReference>
<dbReference type="GO" id="GO:0007059">
    <property type="term" value="P:chromosome segregation"/>
    <property type="evidence" value="ECO:0007669"/>
    <property type="project" value="UniProtKB-KW"/>
</dbReference>
<dbReference type="InterPro" id="IPR050206">
    <property type="entry name" value="FtsK/SpoIIIE/SftA"/>
</dbReference>
<feature type="domain" description="FtsK" evidence="18">
    <location>
        <begin position="451"/>
        <end position="639"/>
    </location>
</feature>